<dbReference type="InterPro" id="IPR050583">
    <property type="entry name" value="Mycobacterial_A85_antigen"/>
</dbReference>
<name>A0A975DKS5_9GAMM</name>
<dbReference type="EMBL" id="CP072135">
    <property type="protein sequence ID" value="QTH73354.1"/>
    <property type="molecule type" value="Genomic_DNA"/>
</dbReference>
<dbReference type="AlphaFoldDB" id="A0A975DKS5"/>
<dbReference type="SUPFAM" id="SSF53474">
    <property type="entry name" value="alpha/beta-Hydrolases"/>
    <property type="match status" value="1"/>
</dbReference>
<keyword evidence="4" id="KW-1185">Reference proteome</keyword>
<reference evidence="3" key="1">
    <citation type="submission" date="2021-03" db="EMBL/GenBank/DDBJ databases">
        <title>Complete Genome of Pseudoalteromonas xiamenensis STKMTI.2, a new potential marine bacterium producing anti-Vibrio compounds.</title>
        <authorList>
            <person name="Handayani D.P."/>
            <person name="Isnansetyo A."/>
            <person name="Istiqomah I."/>
            <person name="Jumina J."/>
        </authorList>
    </citation>
    <scope>NUCLEOTIDE SEQUENCE</scope>
    <source>
        <strain evidence="3">STKMTI.2</strain>
        <plasmid evidence="3">unnamed5</plasmid>
    </source>
</reference>
<keyword evidence="3" id="KW-0378">Hydrolase</keyword>
<keyword evidence="2" id="KW-0732">Signal</keyword>
<dbReference type="SUPFAM" id="SSF48452">
    <property type="entry name" value="TPR-like"/>
    <property type="match status" value="1"/>
</dbReference>
<dbReference type="InterPro" id="IPR029058">
    <property type="entry name" value="AB_hydrolase_fold"/>
</dbReference>
<protein>
    <submittedName>
        <fullName evidence="3">Alpha/beta hydrolase</fullName>
    </submittedName>
</protein>
<organism evidence="3 4">
    <name type="scientific">Pseudoalteromonas xiamenensis</name>
    <dbReference type="NCBI Taxonomy" id="882626"/>
    <lineage>
        <taxon>Bacteria</taxon>
        <taxon>Pseudomonadati</taxon>
        <taxon>Pseudomonadota</taxon>
        <taxon>Gammaproteobacteria</taxon>
        <taxon>Alteromonadales</taxon>
        <taxon>Pseudoalteromonadaceae</taxon>
        <taxon>Pseudoalteromonas</taxon>
    </lineage>
</organism>
<feature type="repeat" description="TPR" evidence="1">
    <location>
        <begin position="341"/>
        <end position="374"/>
    </location>
</feature>
<dbReference type="RefSeq" id="WP_208844966.1">
    <property type="nucleotide sequence ID" value="NZ_CP072135.1"/>
</dbReference>
<gene>
    <name evidence="3" type="ORF">J5O05_17730</name>
</gene>
<dbReference type="Gene3D" id="3.40.50.1820">
    <property type="entry name" value="alpha/beta hydrolase"/>
    <property type="match status" value="1"/>
</dbReference>
<dbReference type="InterPro" id="IPR011990">
    <property type="entry name" value="TPR-like_helical_dom_sf"/>
</dbReference>
<feature type="signal peptide" evidence="2">
    <location>
        <begin position="1"/>
        <end position="21"/>
    </location>
</feature>
<dbReference type="InterPro" id="IPR019734">
    <property type="entry name" value="TPR_rpt"/>
</dbReference>
<dbReference type="Proteomes" id="UP000664904">
    <property type="component" value="Plasmid unnamed5"/>
</dbReference>
<accession>A0A975DKS5</accession>
<dbReference type="Pfam" id="PF00756">
    <property type="entry name" value="Esterase"/>
    <property type="match status" value="1"/>
</dbReference>
<evidence type="ECO:0000313" key="3">
    <source>
        <dbReference type="EMBL" id="QTH73354.1"/>
    </source>
</evidence>
<feature type="chain" id="PRO_5037294462" evidence="2">
    <location>
        <begin position="22"/>
        <end position="395"/>
    </location>
</feature>
<evidence type="ECO:0000256" key="1">
    <source>
        <dbReference type="PROSITE-ProRule" id="PRU00339"/>
    </source>
</evidence>
<keyword evidence="3" id="KW-0614">Plasmid</keyword>
<sequence length="395" mass="45053">MKILKLGFLFFTLMASLTVTANEPLNFGEKASIESNVLGETRPLWIYTPDKLEDNKRYNVVYLLDAGEHYFTVAGVLKSLIDNEQIPNLMLVGVETTNRPRDYFPSLNGEATTIPQQFIADKHIETNADNFVQFLKMELFPYIEKKYKTYPNKTLIGHSNAGTFALHAFYNYPDLFNNYLIVSPNAWWTPEQINQNLSNVAKQPRNNESLYITIASEGGHFYSGVMNLAAQLEAVQPKGVNWQIKQYPTRTHMSAILPAVTEGMEALFKDMYFNVTPELAKYSGVNAVLDYYKELSKKMGYTIAVPMDTFVELAEKQIEYARKEQAISTLQVFTKHYSDHAYSHMKLAQGYESLKNYQLALGSYEKALEIATQQKREPMILDALQDMVNATKTKL</sequence>
<dbReference type="KEGG" id="pxi:J5O05_17730"/>
<evidence type="ECO:0000256" key="2">
    <source>
        <dbReference type="SAM" id="SignalP"/>
    </source>
</evidence>
<dbReference type="InterPro" id="IPR000801">
    <property type="entry name" value="Esterase-like"/>
</dbReference>
<keyword evidence="1" id="KW-0802">TPR repeat</keyword>
<dbReference type="PANTHER" id="PTHR48098">
    <property type="entry name" value="ENTEROCHELIN ESTERASE-RELATED"/>
    <property type="match status" value="1"/>
</dbReference>
<dbReference type="GO" id="GO:0016787">
    <property type="term" value="F:hydrolase activity"/>
    <property type="evidence" value="ECO:0007669"/>
    <property type="project" value="UniProtKB-KW"/>
</dbReference>
<evidence type="ECO:0000313" key="4">
    <source>
        <dbReference type="Proteomes" id="UP000664904"/>
    </source>
</evidence>
<geneLocation type="plasmid" evidence="3 4">
    <name>unnamed5</name>
</geneLocation>
<proteinExistence type="predicted"/>
<dbReference type="PROSITE" id="PS50005">
    <property type="entry name" value="TPR"/>
    <property type="match status" value="1"/>
</dbReference>
<dbReference type="PANTHER" id="PTHR48098:SF6">
    <property type="entry name" value="FERRI-BACILLIBACTIN ESTERASE BESA"/>
    <property type="match status" value="1"/>
</dbReference>